<gene>
    <name evidence="1" type="ORF">CKALI_12110</name>
</gene>
<proteinExistence type="predicted"/>
<dbReference type="KEGG" id="ckw:CKALI_12110"/>
<dbReference type="AlphaFoldDB" id="A0A6B8W0W1"/>
<protein>
    <submittedName>
        <fullName evidence="1">Uncharacterized protein</fullName>
    </submittedName>
</protein>
<sequence>MDRIQLKTFQPLTRVRTLEATGELRGSWAQILSVSYDPAYRDMVSEMARAGIDCAGNPPIWAWYGPLALIDATMLLNEEYDLPKGYATITFTAPRDLVLLSEYGPWCEALFPYRPWRAPTPPLIPDPAVQLQATLPVIRASWVSDITELPTSGFDELDMEQPV</sequence>
<keyword evidence="2" id="KW-1185">Reference proteome</keyword>
<organism evidence="1 2">
    <name type="scientific">Corynebacterium kalinowskii</name>
    <dbReference type="NCBI Taxonomy" id="2675216"/>
    <lineage>
        <taxon>Bacteria</taxon>
        <taxon>Bacillati</taxon>
        <taxon>Actinomycetota</taxon>
        <taxon>Actinomycetes</taxon>
        <taxon>Mycobacteriales</taxon>
        <taxon>Corynebacteriaceae</taxon>
        <taxon>Corynebacterium</taxon>
    </lineage>
</organism>
<evidence type="ECO:0000313" key="2">
    <source>
        <dbReference type="Proteomes" id="UP000427071"/>
    </source>
</evidence>
<dbReference type="Proteomes" id="UP000427071">
    <property type="component" value="Chromosome"/>
</dbReference>
<reference evidence="2" key="1">
    <citation type="submission" date="2019-11" db="EMBL/GenBank/DDBJ databases">
        <title>Complete genome sequence of Corynebacterium kalinowskii 1959, a novel Corynebacterium species isolated from soil of a small paddock in Vilsendorf, Germany.</title>
        <authorList>
            <person name="Schaffert L."/>
            <person name="Ruwe M."/>
            <person name="Milse J."/>
            <person name="Hanuschka K."/>
            <person name="Ortseifen V."/>
            <person name="Droste J."/>
            <person name="Brandt D."/>
            <person name="Schlueter L."/>
            <person name="Kutter Y."/>
            <person name="Vinke S."/>
            <person name="Viehoefer P."/>
            <person name="Jacob L."/>
            <person name="Luebke N.-C."/>
            <person name="Schulte-Berndt E."/>
            <person name="Hain C."/>
            <person name="Linder M."/>
            <person name="Schmidt P."/>
            <person name="Wollenschlaeger L."/>
            <person name="Luttermann T."/>
            <person name="Thieme E."/>
            <person name="Hassa J."/>
            <person name="Haak M."/>
            <person name="Wittchen M."/>
            <person name="Mentz A."/>
            <person name="Persicke M."/>
            <person name="Busche T."/>
            <person name="Ruckert C."/>
        </authorList>
    </citation>
    <scope>NUCLEOTIDE SEQUENCE [LARGE SCALE GENOMIC DNA]</scope>
    <source>
        <strain evidence="2">1959</strain>
    </source>
</reference>
<name>A0A6B8W0W1_9CORY</name>
<accession>A0A6B8W0W1</accession>
<dbReference type="RefSeq" id="WP_156193567.1">
    <property type="nucleotide sequence ID" value="NZ_CP046452.1"/>
</dbReference>
<dbReference type="EMBL" id="CP046452">
    <property type="protein sequence ID" value="QGU03260.1"/>
    <property type="molecule type" value="Genomic_DNA"/>
</dbReference>
<evidence type="ECO:0000313" key="1">
    <source>
        <dbReference type="EMBL" id="QGU03260.1"/>
    </source>
</evidence>